<evidence type="ECO:0000256" key="1">
    <source>
        <dbReference type="ARBA" id="ARBA00005901"/>
    </source>
</evidence>
<evidence type="ECO:0000256" key="3">
    <source>
        <dbReference type="ARBA" id="ARBA00023065"/>
    </source>
</evidence>
<keyword evidence="3" id="KW-0406">Ion transport</keyword>
<dbReference type="EMBL" id="VSSQ01113691">
    <property type="protein sequence ID" value="MPN49962.1"/>
    <property type="molecule type" value="Genomic_DNA"/>
</dbReference>
<protein>
    <submittedName>
        <fullName evidence="4">V-type proton ATPase subunit E</fullName>
    </submittedName>
</protein>
<name>A0A645IGI8_9ZZZZ</name>
<organism evidence="4">
    <name type="scientific">bioreactor metagenome</name>
    <dbReference type="NCBI Taxonomy" id="1076179"/>
    <lineage>
        <taxon>unclassified sequences</taxon>
        <taxon>metagenomes</taxon>
        <taxon>ecological metagenomes</taxon>
    </lineage>
</organism>
<reference evidence="4" key="1">
    <citation type="submission" date="2019-08" db="EMBL/GenBank/DDBJ databases">
        <authorList>
            <person name="Kucharzyk K."/>
            <person name="Murdoch R.W."/>
            <person name="Higgins S."/>
            <person name="Loffler F."/>
        </authorList>
    </citation>
    <scope>NUCLEOTIDE SEQUENCE</scope>
</reference>
<dbReference type="SUPFAM" id="SSF160527">
    <property type="entry name" value="V-type ATPase subunit E-like"/>
    <property type="match status" value="1"/>
</dbReference>
<evidence type="ECO:0000256" key="2">
    <source>
        <dbReference type="ARBA" id="ARBA00022448"/>
    </source>
</evidence>
<dbReference type="Gene3D" id="3.30.2320.30">
    <property type="entry name" value="ATP synthase, E subunit, C-terminal"/>
    <property type="match status" value="1"/>
</dbReference>
<dbReference type="AlphaFoldDB" id="A0A645IGI8"/>
<dbReference type="InterPro" id="IPR038495">
    <property type="entry name" value="ATPase_E_C"/>
</dbReference>
<proteinExistence type="inferred from homology"/>
<accession>A0A645IGI8</accession>
<gene>
    <name evidence="4" type="primary">atpE_70</name>
    <name evidence="4" type="ORF">SDC9_197586</name>
</gene>
<dbReference type="GO" id="GO:0046961">
    <property type="term" value="F:proton-transporting ATPase activity, rotational mechanism"/>
    <property type="evidence" value="ECO:0007669"/>
    <property type="project" value="InterPro"/>
</dbReference>
<evidence type="ECO:0000313" key="4">
    <source>
        <dbReference type="EMBL" id="MPN49962.1"/>
    </source>
</evidence>
<dbReference type="InterPro" id="IPR002842">
    <property type="entry name" value="ATPase_V1_Esu"/>
</dbReference>
<dbReference type="Pfam" id="PF01991">
    <property type="entry name" value="vATP-synt_E"/>
    <property type="match status" value="1"/>
</dbReference>
<comment type="similarity">
    <text evidence="1">Belongs to the V-ATPase E subunit family.</text>
</comment>
<keyword evidence="2" id="KW-0813">Transport</keyword>
<sequence length="143" mass="16001">MQAEQIARTASSAAALEKRRRALQAKQELLVKTVEQALEALHVLPEEEYFNLLVKMAAANAEPGEGEMLLSERDKSRCPKDFESRLSSELPAGAKLHVSDKTRPIDGGFILRYGNIELNCSFRAIFDARREELTDSIRGILFP</sequence>
<dbReference type="GO" id="GO:0033178">
    <property type="term" value="C:proton-transporting two-sector ATPase complex, catalytic domain"/>
    <property type="evidence" value="ECO:0007669"/>
    <property type="project" value="InterPro"/>
</dbReference>
<comment type="caution">
    <text evidence="4">The sequence shown here is derived from an EMBL/GenBank/DDBJ whole genome shotgun (WGS) entry which is preliminary data.</text>
</comment>